<dbReference type="InterPro" id="IPR043128">
    <property type="entry name" value="Rev_trsase/Diguanyl_cyclase"/>
</dbReference>
<dbReference type="SMART" id="SM00267">
    <property type="entry name" value="GGDEF"/>
    <property type="match status" value="1"/>
</dbReference>
<evidence type="ECO:0000256" key="1">
    <source>
        <dbReference type="ARBA" id="ARBA00012528"/>
    </source>
</evidence>
<evidence type="ECO:0000256" key="3">
    <source>
        <dbReference type="SAM" id="Phobius"/>
    </source>
</evidence>
<keyword evidence="3" id="KW-1133">Transmembrane helix</keyword>
<accession>A0ABS8W5A6</accession>
<keyword evidence="5" id="KW-0548">Nucleotidyltransferase</keyword>
<dbReference type="InterPro" id="IPR000160">
    <property type="entry name" value="GGDEF_dom"/>
</dbReference>
<dbReference type="InterPro" id="IPR050469">
    <property type="entry name" value="Diguanylate_Cyclase"/>
</dbReference>
<dbReference type="Gene3D" id="3.30.70.270">
    <property type="match status" value="1"/>
</dbReference>
<sequence>MMKNFSRSLSFTSAAKRDLILISISLIPLLIVLLTQDISEAMVAFFQQYEHLELDELMPLGMFLSLCFTWFSWRRWREIKSLYLVVEKLSLQDPITLSKNRRAAIIELSKLQKSKSQFGLILMDLDNFKQINETFGYDIGDEVLVKKAQLLQRYCDKHQFSARWAGAQFIVIAHDYDVHQTQQLAKKLHRAVVDELFNSMEIVCRLGLTQNHPNDSVEQALQRAQDALLEAKLRDEDIYQQW</sequence>
<dbReference type="PANTHER" id="PTHR45138">
    <property type="entry name" value="REGULATORY COMPONENTS OF SENSORY TRANSDUCTION SYSTEM"/>
    <property type="match status" value="1"/>
</dbReference>
<keyword evidence="6" id="KW-1185">Reference proteome</keyword>
<keyword evidence="3" id="KW-0472">Membrane</keyword>
<dbReference type="CDD" id="cd01949">
    <property type="entry name" value="GGDEF"/>
    <property type="match status" value="1"/>
</dbReference>
<evidence type="ECO:0000259" key="4">
    <source>
        <dbReference type="PROSITE" id="PS50887"/>
    </source>
</evidence>
<dbReference type="EC" id="2.7.7.65" evidence="1"/>
<dbReference type="EMBL" id="JAIMJA010000001">
    <property type="protein sequence ID" value="MCE2593277.1"/>
    <property type="molecule type" value="Genomic_DNA"/>
</dbReference>
<dbReference type="NCBIfam" id="TIGR00254">
    <property type="entry name" value="GGDEF"/>
    <property type="match status" value="1"/>
</dbReference>
<feature type="domain" description="GGDEF" evidence="4">
    <location>
        <begin position="116"/>
        <end position="242"/>
    </location>
</feature>
<organism evidence="5 6">
    <name type="scientific">Motilimonas cestriensis</name>
    <dbReference type="NCBI Taxonomy" id="2742685"/>
    <lineage>
        <taxon>Bacteria</taxon>
        <taxon>Pseudomonadati</taxon>
        <taxon>Pseudomonadota</taxon>
        <taxon>Gammaproteobacteria</taxon>
        <taxon>Alteromonadales</taxon>
        <taxon>Alteromonadales genera incertae sedis</taxon>
        <taxon>Motilimonas</taxon>
    </lineage>
</organism>
<dbReference type="Pfam" id="PF00990">
    <property type="entry name" value="GGDEF"/>
    <property type="match status" value="1"/>
</dbReference>
<reference evidence="5 6" key="1">
    <citation type="journal article" date="2022" name="Environ. Microbiol. Rep.">
        <title>Eco-phylogenetic analyses reveal divergent evolution of vitamin B12 metabolism in the marine bacterial family 'Psychromonadaceae'.</title>
        <authorList>
            <person name="Jin X."/>
            <person name="Yang Y."/>
            <person name="Cao H."/>
            <person name="Gao B."/>
            <person name="Zhao Z."/>
        </authorList>
    </citation>
    <scope>NUCLEOTIDE SEQUENCE [LARGE SCALE GENOMIC DNA]</scope>
    <source>
        <strain evidence="5 6">MKS20</strain>
    </source>
</reference>
<dbReference type="GO" id="GO:0052621">
    <property type="term" value="F:diguanylate cyclase activity"/>
    <property type="evidence" value="ECO:0007669"/>
    <property type="project" value="UniProtKB-EC"/>
</dbReference>
<feature type="transmembrane region" description="Helical" evidence="3">
    <location>
        <begin position="57"/>
        <end position="73"/>
    </location>
</feature>
<keyword evidence="5" id="KW-0808">Transferase</keyword>
<evidence type="ECO:0000256" key="2">
    <source>
        <dbReference type="ARBA" id="ARBA00034247"/>
    </source>
</evidence>
<comment type="catalytic activity">
    <reaction evidence="2">
        <text>2 GTP = 3',3'-c-di-GMP + 2 diphosphate</text>
        <dbReference type="Rhea" id="RHEA:24898"/>
        <dbReference type="ChEBI" id="CHEBI:33019"/>
        <dbReference type="ChEBI" id="CHEBI:37565"/>
        <dbReference type="ChEBI" id="CHEBI:58805"/>
        <dbReference type="EC" id="2.7.7.65"/>
    </reaction>
</comment>
<protein>
    <recommendedName>
        <fullName evidence="1">diguanylate cyclase</fullName>
        <ecNumber evidence="1">2.7.7.65</ecNumber>
    </recommendedName>
</protein>
<evidence type="ECO:0000313" key="6">
    <source>
        <dbReference type="Proteomes" id="UP001201273"/>
    </source>
</evidence>
<name>A0ABS8W5A6_9GAMM</name>
<dbReference type="RefSeq" id="WP_233050900.1">
    <property type="nucleotide sequence ID" value="NZ_JAIMJA010000001.1"/>
</dbReference>
<gene>
    <name evidence="5" type="ORF">K6Y31_00380</name>
</gene>
<evidence type="ECO:0000313" key="5">
    <source>
        <dbReference type="EMBL" id="MCE2593277.1"/>
    </source>
</evidence>
<dbReference type="Proteomes" id="UP001201273">
    <property type="component" value="Unassembled WGS sequence"/>
</dbReference>
<comment type="caution">
    <text evidence="5">The sequence shown here is derived from an EMBL/GenBank/DDBJ whole genome shotgun (WGS) entry which is preliminary data.</text>
</comment>
<dbReference type="InterPro" id="IPR029787">
    <property type="entry name" value="Nucleotide_cyclase"/>
</dbReference>
<keyword evidence="3" id="KW-0812">Transmembrane</keyword>
<dbReference type="PROSITE" id="PS50887">
    <property type="entry name" value="GGDEF"/>
    <property type="match status" value="1"/>
</dbReference>
<proteinExistence type="predicted"/>
<dbReference type="SUPFAM" id="SSF55073">
    <property type="entry name" value="Nucleotide cyclase"/>
    <property type="match status" value="1"/>
</dbReference>
<dbReference type="PANTHER" id="PTHR45138:SF9">
    <property type="entry name" value="DIGUANYLATE CYCLASE DGCM-RELATED"/>
    <property type="match status" value="1"/>
</dbReference>